<evidence type="ECO:0000256" key="1">
    <source>
        <dbReference type="ARBA" id="ARBA00022741"/>
    </source>
</evidence>
<evidence type="ECO:0000256" key="3">
    <source>
        <dbReference type="SAM" id="MobiDB-lite"/>
    </source>
</evidence>
<dbReference type="Pfam" id="PF13614">
    <property type="entry name" value="AAA_31"/>
    <property type="match status" value="1"/>
</dbReference>
<dbReference type="RefSeq" id="WP_337313588.1">
    <property type="nucleotide sequence ID" value="NZ_JAEKNS010000143.1"/>
</dbReference>
<dbReference type="GO" id="GO:0051782">
    <property type="term" value="P:negative regulation of cell division"/>
    <property type="evidence" value="ECO:0007669"/>
    <property type="project" value="TreeGrafter"/>
</dbReference>
<dbReference type="Gene3D" id="3.40.50.300">
    <property type="entry name" value="P-loop containing nucleotide triphosphate hydrolases"/>
    <property type="match status" value="1"/>
</dbReference>
<dbReference type="PANTHER" id="PTHR43384:SF6">
    <property type="entry name" value="SEPTUM SITE-DETERMINING PROTEIN MIND HOMOLOG, CHLOROPLASTIC"/>
    <property type="match status" value="1"/>
</dbReference>
<dbReference type="GO" id="GO:0016887">
    <property type="term" value="F:ATP hydrolysis activity"/>
    <property type="evidence" value="ECO:0007669"/>
    <property type="project" value="TreeGrafter"/>
</dbReference>
<reference evidence="5 6" key="1">
    <citation type="submission" date="2020-10" db="EMBL/GenBank/DDBJ databases">
        <title>Ca. Dormibacterota MAGs.</title>
        <authorList>
            <person name="Montgomery K."/>
        </authorList>
    </citation>
    <scope>NUCLEOTIDE SEQUENCE [LARGE SCALE GENOMIC DNA]</scope>
    <source>
        <strain evidence="5">SC8812_S17_18</strain>
    </source>
</reference>
<dbReference type="GO" id="GO:0009898">
    <property type="term" value="C:cytoplasmic side of plasma membrane"/>
    <property type="evidence" value="ECO:0007669"/>
    <property type="project" value="TreeGrafter"/>
</dbReference>
<proteinExistence type="predicted"/>
<dbReference type="InterPro" id="IPR050625">
    <property type="entry name" value="ParA/MinD_ATPase"/>
</dbReference>
<dbReference type="Proteomes" id="UP000606991">
    <property type="component" value="Unassembled WGS sequence"/>
</dbReference>
<gene>
    <name evidence="5" type="ORF">JF886_14205</name>
</gene>
<dbReference type="GO" id="GO:0005524">
    <property type="term" value="F:ATP binding"/>
    <property type="evidence" value="ECO:0007669"/>
    <property type="project" value="UniProtKB-KW"/>
</dbReference>
<feature type="domain" description="AAA" evidence="4">
    <location>
        <begin position="292"/>
        <end position="463"/>
    </location>
</feature>
<dbReference type="GO" id="GO:0005829">
    <property type="term" value="C:cytosol"/>
    <property type="evidence" value="ECO:0007669"/>
    <property type="project" value="TreeGrafter"/>
</dbReference>
<evidence type="ECO:0000313" key="6">
    <source>
        <dbReference type="Proteomes" id="UP000606991"/>
    </source>
</evidence>
<dbReference type="SUPFAM" id="SSF52540">
    <property type="entry name" value="P-loop containing nucleoside triphosphate hydrolases"/>
    <property type="match status" value="1"/>
</dbReference>
<dbReference type="InterPro" id="IPR025669">
    <property type="entry name" value="AAA_dom"/>
</dbReference>
<keyword evidence="2" id="KW-0067">ATP-binding</keyword>
<accession>A0A934K477</accession>
<dbReference type="PANTHER" id="PTHR43384">
    <property type="entry name" value="SEPTUM SITE-DETERMINING PROTEIN MIND HOMOLOG, CHLOROPLASTIC-RELATED"/>
    <property type="match status" value="1"/>
</dbReference>
<sequence>MTSRTLVVVIEPRADALRIAAIIDGRSGLGGDEVTAIVPDETLLGDGFWSGEAAQRWWEEMQLDDRAAVMLARDRPGLAAVLAGVSAPWIVWCNDEAAVAAYGGAPSVTTMSAGNVEDLAQRCAEHLAGSGWRFGHRPSWGPFRPRERAPSSQGFVDPPLSSTESSDPAVAAPAFERQTPQPAVVPSAASSEPLPPLPTLQWNSPDTSPATVGAQLSVLADVDEDENEAKTGESARVLAASMAMAEALAPVNGHRQPSGIGRRIGALFGRPDRSTVDTGAVGQKLAARHDTVVLVGSRKGGVGKTTESLALGFLGAQAVEVMGGSTVVLDANLTNADISVKLHLPTAAPTVRDLLTALLSNTTAPTPVSVRRSSLRVYGEHRETERYEAPEVALLADHLRRSYTLAVVDLPNAIPGLEDRAEAVVDAWLPHADVVVIPVDTSMASFEGAADMLAAVAAVKERHQAFNPGVVVAFLRPTDIDPRRVAPDLDETLAAVRDLGAAVVDIPESSRMAMVDWTDHPVPLTDVDAQVTRAYWELLDAVVTARGGSDR</sequence>
<keyword evidence="1" id="KW-0547">Nucleotide-binding</keyword>
<evidence type="ECO:0000259" key="4">
    <source>
        <dbReference type="Pfam" id="PF13614"/>
    </source>
</evidence>
<organism evidence="5 6">
    <name type="scientific">Candidatus Aeolococcus gillhamiae</name>
    <dbReference type="NCBI Taxonomy" id="3127015"/>
    <lineage>
        <taxon>Bacteria</taxon>
        <taxon>Bacillati</taxon>
        <taxon>Candidatus Dormiibacterota</taxon>
        <taxon>Candidatus Dormibacteria</taxon>
        <taxon>Candidatus Aeolococcales</taxon>
        <taxon>Candidatus Aeolococcaceae</taxon>
        <taxon>Candidatus Aeolococcus</taxon>
    </lineage>
</organism>
<evidence type="ECO:0000313" key="5">
    <source>
        <dbReference type="EMBL" id="MBJ7595981.1"/>
    </source>
</evidence>
<dbReference type="InterPro" id="IPR027417">
    <property type="entry name" value="P-loop_NTPase"/>
</dbReference>
<feature type="compositionally biased region" description="Low complexity" evidence="3">
    <location>
        <begin position="178"/>
        <end position="192"/>
    </location>
</feature>
<name>A0A934K477_9BACT</name>
<comment type="caution">
    <text evidence="5">The sequence shown here is derived from an EMBL/GenBank/DDBJ whole genome shotgun (WGS) entry which is preliminary data.</text>
</comment>
<dbReference type="EMBL" id="JAEKNS010000143">
    <property type="protein sequence ID" value="MBJ7595981.1"/>
    <property type="molecule type" value="Genomic_DNA"/>
</dbReference>
<dbReference type="AlphaFoldDB" id="A0A934K477"/>
<evidence type="ECO:0000256" key="2">
    <source>
        <dbReference type="ARBA" id="ARBA00022840"/>
    </source>
</evidence>
<feature type="compositionally biased region" description="Polar residues" evidence="3">
    <location>
        <begin position="150"/>
        <end position="166"/>
    </location>
</feature>
<protein>
    <recommendedName>
        <fullName evidence="4">AAA domain-containing protein</fullName>
    </recommendedName>
</protein>
<feature type="region of interest" description="Disordered" evidence="3">
    <location>
        <begin position="143"/>
        <end position="211"/>
    </location>
</feature>